<dbReference type="EMBL" id="CAJNOC010008663">
    <property type="protein sequence ID" value="CAF1118845.1"/>
    <property type="molecule type" value="Genomic_DNA"/>
</dbReference>
<evidence type="ECO:0000256" key="1">
    <source>
        <dbReference type="ARBA" id="ARBA00005755"/>
    </source>
</evidence>
<keyword evidence="6" id="KW-0239">DNA-directed DNA polymerase</keyword>
<evidence type="ECO:0000256" key="8">
    <source>
        <dbReference type="ARBA" id="ARBA00049244"/>
    </source>
</evidence>
<dbReference type="GO" id="GO:0006260">
    <property type="term" value="P:DNA replication"/>
    <property type="evidence" value="ECO:0007669"/>
    <property type="project" value="UniProtKB-KW"/>
</dbReference>
<keyword evidence="5" id="KW-0235">DNA replication</keyword>
<dbReference type="AlphaFoldDB" id="A0A814QEE6"/>
<comment type="similarity">
    <text evidence="1">Belongs to the DNA polymerase type-B family.</text>
</comment>
<evidence type="ECO:0000256" key="3">
    <source>
        <dbReference type="ARBA" id="ARBA00022679"/>
    </source>
</evidence>
<dbReference type="PANTHER" id="PTHR33568">
    <property type="entry name" value="DNA POLYMERASE"/>
    <property type="match status" value="1"/>
</dbReference>
<keyword evidence="11" id="KW-1185">Reference proteome</keyword>
<dbReference type="Proteomes" id="UP000663879">
    <property type="component" value="Unassembled WGS sequence"/>
</dbReference>
<keyword evidence="4" id="KW-0548">Nucleotidyltransferase</keyword>
<evidence type="ECO:0000313" key="10">
    <source>
        <dbReference type="EMBL" id="CAF1118845.1"/>
    </source>
</evidence>
<sequence length="273" mass="31886">NGYHPEHKTSIKCQLLLKYLSEKLNTRIQNSKNGGEIQVGKYRIDGYEQTSNSYYEFNGCLFHGCPKCFKSDTFNSFKQESMGTTHEKHSKRIREIRSMINGANFVEIWECDWDRSVENDNDVGNFVKQCKIREPINPRDALFGGRTNCVKLHHKCTGYEEIGYDDITSLYPFVQKYCNYPIGHPELITKNFGDVRKYFGLIKCRVLPPRELYFPVLPSRIKGKLVFLLCRSCAEQQLNKFKHSIEEKSIEGTWVTLEVQENLMQGYQMVEIY</sequence>
<evidence type="ECO:0000256" key="6">
    <source>
        <dbReference type="ARBA" id="ARBA00022932"/>
    </source>
</evidence>
<feature type="non-terminal residue" evidence="10">
    <location>
        <position position="1"/>
    </location>
</feature>
<keyword evidence="3" id="KW-0808">Transferase</keyword>
<dbReference type="GO" id="GO:0000166">
    <property type="term" value="F:nucleotide binding"/>
    <property type="evidence" value="ECO:0007669"/>
    <property type="project" value="InterPro"/>
</dbReference>
<dbReference type="InterPro" id="IPR004868">
    <property type="entry name" value="DNA-dir_DNA_pol_B_mt/vir"/>
</dbReference>
<evidence type="ECO:0000256" key="7">
    <source>
        <dbReference type="ARBA" id="ARBA00023125"/>
    </source>
</evidence>
<gene>
    <name evidence="10" type="ORF">OXX778_LOCUS21955</name>
</gene>
<dbReference type="OrthoDB" id="10053808at2759"/>
<comment type="catalytic activity">
    <reaction evidence="8">
        <text>DNA(n) + a 2'-deoxyribonucleoside 5'-triphosphate = DNA(n+1) + diphosphate</text>
        <dbReference type="Rhea" id="RHEA:22508"/>
        <dbReference type="Rhea" id="RHEA-COMP:17339"/>
        <dbReference type="Rhea" id="RHEA-COMP:17340"/>
        <dbReference type="ChEBI" id="CHEBI:33019"/>
        <dbReference type="ChEBI" id="CHEBI:61560"/>
        <dbReference type="ChEBI" id="CHEBI:173112"/>
        <dbReference type="EC" id="2.7.7.7"/>
    </reaction>
</comment>
<evidence type="ECO:0000256" key="4">
    <source>
        <dbReference type="ARBA" id="ARBA00022695"/>
    </source>
</evidence>
<feature type="domain" description="DNA-directed DNA polymerase family B mitochondria/virus" evidence="9">
    <location>
        <begin position="139"/>
        <end position="272"/>
    </location>
</feature>
<comment type="caution">
    <text evidence="10">The sequence shown here is derived from an EMBL/GenBank/DDBJ whole genome shotgun (WGS) entry which is preliminary data.</text>
</comment>
<dbReference type="EC" id="2.7.7.7" evidence="2"/>
<dbReference type="PANTHER" id="PTHR33568:SF3">
    <property type="entry name" value="DNA-DIRECTED DNA POLYMERASE"/>
    <property type="match status" value="1"/>
</dbReference>
<keyword evidence="7" id="KW-0238">DNA-binding</keyword>
<reference evidence="10" key="1">
    <citation type="submission" date="2021-02" db="EMBL/GenBank/DDBJ databases">
        <authorList>
            <person name="Nowell W R."/>
        </authorList>
    </citation>
    <scope>NUCLEOTIDE SEQUENCE</scope>
    <source>
        <strain evidence="10">Ploen Becks lab</strain>
    </source>
</reference>
<organism evidence="10 11">
    <name type="scientific">Brachionus calyciflorus</name>
    <dbReference type="NCBI Taxonomy" id="104777"/>
    <lineage>
        <taxon>Eukaryota</taxon>
        <taxon>Metazoa</taxon>
        <taxon>Spiralia</taxon>
        <taxon>Gnathifera</taxon>
        <taxon>Rotifera</taxon>
        <taxon>Eurotatoria</taxon>
        <taxon>Monogononta</taxon>
        <taxon>Pseudotrocha</taxon>
        <taxon>Ploima</taxon>
        <taxon>Brachionidae</taxon>
        <taxon>Brachionus</taxon>
    </lineage>
</organism>
<dbReference type="Gene3D" id="3.40.960.10">
    <property type="entry name" value="VSR Endonuclease"/>
    <property type="match status" value="1"/>
</dbReference>
<evidence type="ECO:0000259" key="9">
    <source>
        <dbReference type="Pfam" id="PF03175"/>
    </source>
</evidence>
<evidence type="ECO:0000256" key="2">
    <source>
        <dbReference type="ARBA" id="ARBA00012417"/>
    </source>
</evidence>
<dbReference type="Pfam" id="PF03175">
    <property type="entry name" value="DNA_pol_B_2"/>
    <property type="match status" value="1"/>
</dbReference>
<dbReference type="GO" id="GO:0003887">
    <property type="term" value="F:DNA-directed DNA polymerase activity"/>
    <property type="evidence" value="ECO:0007669"/>
    <property type="project" value="UniProtKB-KW"/>
</dbReference>
<dbReference type="GO" id="GO:0003677">
    <property type="term" value="F:DNA binding"/>
    <property type="evidence" value="ECO:0007669"/>
    <property type="project" value="UniProtKB-KW"/>
</dbReference>
<dbReference type="InterPro" id="IPR043502">
    <property type="entry name" value="DNA/RNA_pol_sf"/>
</dbReference>
<protein>
    <recommendedName>
        <fullName evidence="2">DNA-directed DNA polymerase</fullName>
        <ecNumber evidence="2">2.7.7.7</ecNumber>
    </recommendedName>
</protein>
<accession>A0A814QEE6</accession>
<evidence type="ECO:0000313" key="11">
    <source>
        <dbReference type="Proteomes" id="UP000663879"/>
    </source>
</evidence>
<dbReference type="SUPFAM" id="SSF56672">
    <property type="entry name" value="DNA/RNA polymerases"/>
    <property type="match status" value="1"/>
</dbReference>
<name>A0A814QEE6_9BILA</name>
<proteinExistence type="inferred from homology"/>
<evidence type="ECO:0000256" key="5">
    <source>
        <dbReference type="ARBA" id="ARBA00022705"/>
    </source>
</evidence>